<dbReference type="Gene3D" id="1.50.10.20">
    <property type="match status" value="1"/>
</dbReference>
<evidence type="ECO:0000313" key="2">
    <source>
        <dbReference type="EMBL" id="MBD1424420.1"/>
    </source>
</evidence>
<keyword evidence="1" id="KW-0732">Signal</keyword>
<dbReference type="GO" id="GO:0016787">
    <property type="term" value="F:hydrolase activity"/>
    <property type="evidence" value="ECO:0007669"/>
    <property type="project" value="UniProtKB-KW"/>
</dbReference>
<dbReference type="PANTHER" id="PTHR47791">
    <property type="entry name" value="MEIOTICALLY UP-REGULATED GENE 191 PROTEIN"/>
    <property type="match status" value="1"/>
</dbReference>
<feature type="chain" id="PRO_5045872534" evidence="1">
    <location>
        <begin position="21"/>
        <end position="496"/>
    </location>
</feature>
<keyword evidence="3" id="KW-1185">Reference proteome</keyword>
<proteinExistence type="predicted"/>
<dbReference type="PANTHER" id="PTHR47791:SF4">
    <property type="entry name" value="(PUTATIVE SECRETED PROTEIN)-RELATED"/>
    <property type="match status" value="1"/>
</dbReference>
<dbReference type="RefSeq" id="WP_190307564.1">
    <property type="nucleotide sequence ID" value="NZ_JACNYK010000001.1"/>
</dbReference>
<organism evidence="2 3">
    <name type="scientific">Sphingobacterium arenae</name>
    <dbReference type="NCBI Taxonomy" id="1280598"/>
    <lineage>
        <taxon>Bacteria</taxon>
        <taxon>Pseudomonadati</taxon>
        <taxon>Bacteroidota</taxon>
        <taxon>Sphingobacteriia</taxon>
        <taxon>Sphingobacteriales</taxon>
        <taxon>Sphingobacteriaceae</taxon>
        <taxon>Sphingobacterium</taxon>
    </lineage>
</organism>
<name>A0ABR7XZE3_9SPHI</name>
<dbReference type="InterPro" id="IPR008928">
    <property type="entry name" value="6-hairpin_glycosidase_sf"/>
</dbReference>
<dbReference type="InterPro" id="IPR053169">
    <property type="entry name" value="MUG_Protein"/>
</dbReference>
<comment type="caution">
    <text evidence="2">The sequence shown here is derived from an EMBL/GenBank/DDBJ whole genome shotgun (WGS) entry which is preliminary data.</text>
</comment>
<dbReference type="PROSITE" id="PS51257">
    <property type="entry name" value="PROKAR_LIPOPROTEIN"/>
    <property type="match status" value="1"/>
</dbReference>
<dbReference type="Pfam" id="PF03663">
    <property type="entry name" value="Glyco_hydro_76"/>
    <property type="match status" value="2"/>
</dbReference>
<reference evidence="2 3" key="1">
    <citation type="submission" date="2020-08" db="EMBL/GenBank/DDBJ databases">
        <title>Sphingobacterium sp. DN00404 isolated from aquaculture water.</title>
        <authorList>
            <person name="Zhang M."/>
        </authorList>
    </citation>
    <scope>NUCLEOTIDE SEQUENCE [LARGE SCALE GENOMIC DNA]</scope>
    <source>
        <strain evidence="2 3">KCTC 32294</strain>
    </source>
</reference>
<dbReference type="InterPro" id="IPR005198">
    <property type="entry name" value="Glyco_hydro_76"/>
</dbReference>
<evidence type="ECO:0000313" key="3">
    <source>
        <dbReference type="Proteomes" id="UP000606494"/>
    </source>
</evidence>
<sequence>MKFFIIALYCTMFWSLTSVTVVLSGCARNSLPSEVEGEEETDDPQIIARRNLQRSIDLIDVTIDHYFDPETFEMRRFYNPFTNVKSDERASVWMYTAGIEAVNAVLSALKQAQEIDGNTLYKDQYERYIKLLDNLYANADYYLGTFELISYTQTKEWSVYAVDRVNQKGQANVSGILNVYDDQMWLIRELLDSYKLTGKMEYLEKAEYLTAYVLDGWDVTRDSNGKENGGIPWGPGYTTKHACSNGPLISPLVWLHEIYKDKSDKIEHRYIDAENKQTRRTEQVEKGKYYLDYARSIYEWQKSNLLNASGVYTDMMGGCLPNCDIRYEEVDGVRYRANTPLTEAVGEAYTYNSGTMLSGAVDLYRVTGERKYATDGRELAKNSFKQFASLGKDIPQYYSFGTDGFRNWFNGILMRSYHEAISLDQQVETYLTAFQQNLDYGFERYNQDGFLPTNLLKGWAGEKNGQGVEGMFMFTYAAQYAILGEHQLTSDLKVLH</sequence>
<protein>
    <submittedName>
        <fullName evidence="2">Hydrolase</fullName>
    </submittedName>
</protein>
<evidence type="ECO:0000256" key="1">
    <source>
        <dbReference type="SAM" id="SignalP"/>
    </source>
</evidence>
<dbReference type="Proteomes" id="UP000606494">
    <property type="component" value="Unassembled WGS sequence"/>
</dbReference>
<feature type="signal peptide" evidence="1">
    <location>
        <begin position="1"/>
        <end position="20"/>
    </location>
</feature>
<dbReference type="SUPFAM" id="SSF48208">
    <property type="entry name" value="Six-hairpin glycosidases"/>
    <property type="match status" value="1"/>
</dbReference>
<accession>A0ABR7XZE3</accession>
<keyword evidence="2" id="KW-0378">Hydrolase</keyword>
<gene>
    <name evidence="2" type="ORF">H8B17_02400</name>
</gene>
<dbReference type="EMBL" id="JACNYK010000001">
    <property type="protein sequence ID" value="MBD1424420.1"/>
    <property type="molecule type" value="Genomic_DNA"/>
</dbReference>